<dbReference type="PANTHER" id="PTHR45673">
    <property type="entry name" value="SERINE/THREONINE-PROTEIN PHOSPHATASE 2B CATALYTIC SUBUNIT 1-RELATED"/>
    <property type="match status" value="1"/>
</dbReference>
<name>A0A484ARH0_DRONA</name>
<reference evidence="3 4" key="1">
    <citation type="journal article" date="2019" name="J. Hered.">
        <title>An Improved Genome Assembly for Drosophila navojoa, the Basal Species in the mojavensis Cluster.</title>
        <authorList>
            <person name="Vanderlinde T."/>
            <person name="Dupim E.G."/>
            <person name="Nazario-Yepiz N.O."/>
            <person name="Carvalho A.B."/>
        </authorList>
    </citation>
    <scope>NUCLEOTIDE SEQUENCE [LARGE SCALE GENOMIC DNA]</scope>
    <source>
        <strain evidence="3">Navoj_Jal97</strain>
        <tissue evidence="3">Whole organism</tissue>
    </source>
</reference>
<dbReference type="InterPro" id="IPR004843">
    <property type="entry name" value="Calcineurin-like_PHP"/>
</dbReference>
<dbReference type="AlphaFoldDB" id="A0A484ARH0"/>
<dbReference type="SUPFAM" id="SSF56300">
    <property type="entry name" value="Metallo-dependent phosphatases"/>
    <property type="match status" value="1"/>
</dbReference>
<evidence type="ECO:0000313" key="3">
    <source>
        <dbReference type="EMBL" id="TDG38672.1"/>
    </source>
</evidence>
<dbReference type="GO" id="GO:0097720">
    <property type="term" value="P:calcineurin-mediated signaling"/>
    <property type="evidence" value="ECO:0007669"/>
    <property type="project" value="InterPro"/>
</dbReference>
<dbReference type="Gene3D" id="3.60.21.10">
    <property type="match status" value="1"/>
</dbReference>
<accession>A0A484ARH0</accession>
<evidence type="ECO:0000313" key="4">
    <source>
        <dbReference type="Proteomes" id="UP000295192"/>
    </source>
</evidence>
<protein>
    <recommendedName>
        <fullName evidence="2">Calcineurin-like phosphoesterase domain-containing protein</fullName>
    </recommendedName>
</protein>
<proteinExistence type="predicted"/>
<feature type="domain" description="Calcineurin-like phosphoesterase" evidence="2">
    <location>
        <begin position="165"/>
        <end position="204"/>
    </location>
</feature>
<sequence>MSSNNQSSGVAAQVATSANQRGGNATNSTDATDTHHGSSSNSSSSNNNNASANANASATGNATASSNSNSNAATAGHDSPTHKAHGGHAAVNTKERVVDSVPFPPSHKLTMAEVFDARTGKPNHELLKQHFILEGRIEEAPALRIIQEGAALLRHEKTMIDIEAPVTVCGDIHGQFYDLMKLFEVGGSPATTKYLFLGDYVDRGY</sequence>
<feature type="non-terminal residue" evidence="3">
    <location>
        <position position="205"/>
    </location>
</feature>
<dbReference type="InterPro" id="IPR006186">
    <property type="entry name" value="Ser/Thr-sp_prot-phosphatase"/>
</dbReference>
<dbReference type="GO" id="GO:0033192">
    <property type="term" value="F:calmodulin-dependent protein phosphatase activity"/>
    <property type="evidence" value="ECO:0007669"/>
    <property type="project" value="InterPro"/>
</dbReference>
<evidence type="ECO:0000259" key="2">
    <source>
        <dbReference type="Pfam" id="PF00149"/>
    </source>
</evidence>
<comment type="caution">
    <text evidence="3">The sequence shown here is derived from an EMBL/GenBank/DDBJ whole genome shotgun (WGS) entry which is preliminary data.</text>
</comment>
<dbReference type="InterPro" id="IPR043360">
    <property type="entry name" value="PP2B"/>
</dbReference>
<feature type="compositionally biased region" description="Low complexity" evidence="1">
    <location>
        <begin position="37"/>
        <end position="76"/>
    </location>
</feature>
<dbReference type="PRINTS" id="PR00114">
    <property type="entry name" value="STPHPHTASE"/>
</dbReference>
<dbReference type="OMA" id="KTECKYY"/>
<dbReference type="STRING" id="7232.A0A484ARH0"/>
<feature type="compositionally biased region" description="Polar residues" evidence="1">
    <location>
        <begin position="1"/>
        <end position="31"/>
    </location>
</feature>
<keyword evidence="4" id="KW-1185">Reference proteome</keyword>
<feature type="region of interest" description="Disordered" evidence="1">
    <location>
        <begin position="1"/>
        <end position="90"/>
    </location>
</feature>
<dbReference type="Proteomes" id="UP000295192">
    <property type="component" value="Unassembled WGS sequence"/>
</dbReference>
<organism evidence="3 4">
    <name type="scientific">Drosophila navojoa</name>
    <name type="common">Fruit fly</name>
    <dbReference type="NCBI Taxonomy" id="7232"/>
    <lineage>
        <taxon>Eukaryota</taxon>
        <taxon>Metazoa</taxon>
        <taxon>Ecdysozoa</taxon>
        <taxon>Arthropoda</taxon>
        <taxon>Hexapoda</taxon>
        <taxon>Insecta</taxon>
        <taxon>Pterygota</taxon>
        <taxon>Neoptera</taxon>
        <taxon>Endopterygota</taxon>
        <taxon>Diptera</taxon>
        <taxon>Brachycera</taxon>
        <taxon>Muscomorpha</taxon>
        <taxon>Ephydroidea</taxon>
        <taxon>Drosophilidae</taxon>
        <taxon>Drosophila</taxon>
    </lineage>
</organism>
<dbReference type="OrthoDB" id="5593063at2759"/>
<evidence type="ECO:0000256" key="1">
    <source>
        <dbReference type="SAM" id="MobiDB-lite"/>
    </source>
</evidence>
<dbReference type="Pfam" id="PF00149">
    <property type="entry name" value="Metallophos"/>
    <property type="match status" value="1"/>
</dbReference>
<dbReference type="EMBL" id="LSRL02002310">
    <property type="protein sequence ID" value="TDG38672.1"/>
    <property type="molecule type" value="Genomic_DNA"/>
</dbReference>
<dbReference type="InterPro" id="IPR029052">
    <property type="entry name" value="Metallo-depent_PP-like"/>
</dbReference>
<gene>
    <name evidence="3" type="ORF">AWZ03_014906</name>
</gene>